<dbReference type="Proteomes" id="UP000028623">
    <property type="component" value="Unassembled WGS sequence"/>
</dbReference>
<dbReference type="GO" id="GO:0005840">
    <property type="term" value="C:ribosome"/>
    <property type="evidence" value="ECO:0007669"/>
    <property type="project" value="UniProtKB-KW"/>
</dbReference>
<dbReference type="InterPro" id="IPR020271">
    <property type="entry name" value="Uncharacterised_MJ1172"/>
</dbReference>
<dbReference type="STRING" id="421072.SAMN04488097_1411"/>
<comment type="caution">
    <text evidence="2">The sequence shown here is derived from an EMBL/GenBank/DDBJ whole genome shotgun (WGS) entry which is preliminary data.</text>
</comment>
<keyword evidence="2" id="KW-0687">Ribonucleoprotein</keyword>
<organism evidence="2 3">
    <name type="scientific">Epilithonimonas lactis</name>
    <dbReference type="NCBI Taxonomy" id="421072"/>
    <lineage>
        <taxon>Bacteria</taxon>
        <taxon>Pseudomonadati</taxon>
        <taxon>Bacteroidota</taxon>
        <taxon>Flavobacteriia</taxon>
        <taxon>Flavobacteriales</taxon>
        <taxon>Weeksellaceae</taxon>
        <taxon>Chryseobacterium group</taxon>
        <taxon>Epilithonimonas</taxon>
    </lineage>
</organism>
<dbReference type="AlphaFoldDB" id="A0A085BLT1"/>
<name>A0A085BLT1_9FLAO</name>
<sequence length="63" mass="7423">MESIIVHPKNAMELTALKSVLKDMNIEFEKFHTKNNFHNKKTVQKITERKEKKIFKPSKPKGL</sequence>
<evidence type="ECO:0000256" key="1">
    <source>
        <dbReference type="SAM" id="MobiDB-lite"/>
    </source>
</evidence>
<dbReference type="Pfam" id="PF10884">
    <property type="entry name" value="DUF2683"/>
    <property type="match status" value="1"/>
</dbReference>
<feature type="compositionally biased region" description="Basic residues" evidence="1">
    <location>
        <begin position="52"/>
        <end position="63"/>
    </location>
</feature>
<dbReference type="eggNOG" id="ENOG5034AW4">
    <property type="taxonomic scope" value="Bacteria"/>
</dbReference>
<keyword evidence="3" id="KW-1185">Reference proteome</keyword>
<protein>
    <submittedName>
        <fullName evidence="2">30S ribosomal protein S16</fullName>
    </submittedName>
</protein>
<feature type="region of interest" description="Disordered" evidence="1">
    <location>
        <begin position="42"/>
        <end position="63"/>
    </location>
</feature>
<proteinExistence type="predicted"/>
<gene>
    <name evidence="2" type="ORF">IO89_02235</name>
</gene>
<accession>A0A085BLT1</accession>
<dbReference type="EMBL" id="JPLY01000001">
    <property type="protein sequence ID" value="KFC23426.1"/>
    <property type="molecule type" value="Genomic_DNA"/>
</dbReference>
<keyword evidence="2" id="KW-0689">Ribosomal protein</keyword>
<evidence type="ECO:0000313" key="3">
    <source>
        <dbReference type="Proteomes" id="UP000028623"/>
    </source>
</evidence>
<evidence type="ECO:0000313" key="2">
    <source>
        <dbReference type="EMBL" id="KFC23426.1"/>
    </source>
</evidence>
<dbReference type="RefSeq" id="WP_034973237.1">
    <property type="nucleotide sequence ID" value="NZ_FOFI01000002.1"/>
</dbReference>
<reference evidence="2 3" key="1">
    <citation type="submission" date="2014-07" db="EMBL/GenBank/DDBJ databases">
        <title>Epilithonimonas lactis LMG 22401 Genome.</title>
        <authorList>
            <person name="Pipes S.E."/>
            <person name="Stropko S.J."/>
        </authorList>
    </citation>
    <scope>NUCLEOTIDE SEQUENCE [LARGE SCALE GENOMIC DNA]</scope>
    <source>
        <strain evidence="2 3">LMG 24401</strain>
    </source>
</reference>